<keyword evidence="3" id="KW-1185">Reference proteome</keyword>
<organism evidence="2 3">
    <name type="scientific">Lacunisphaera limnophila</name>
    <dbReference type="NCBI Taxonomy" id="1838286"/>
    <lineage>
        <taxon>Bacteria</taxon>
        <taxon>Pseudomonadati</taxon>
        <taxon>Verrucomicrobiota</taxon>
        <taxon>Opitutia</taxon>
        <taxon>Opitutales</taxon>
        <taxon>Opitutaceae</taxon>
        <taxon>Lacunisphaera</taxon>
    </lineage>
</organism>
<evidence type="ECO:0000259" key="1">
    <source>
        <dbReference type="Pfam" id="PF16798"/>
    </source>
</evidence>
<dbReference type="STRING" id="1838286.Verru16b_03358"/>
<feature type="domain" description="DUF5069" evidence="1">
    <location>
        <begin position="3"/>
        <end position="136"/>
    </location>
</feature>
<name>A0A1D8AZD6_9BACT</name>
<dbReference type="KEGG" id="obg:Verru16b_03358"/>
<gene>
    <name evidence="2" type="ORF">Verru16b_03358</name>
</gene>
<evidence type="ECO:0000313" key="3">
    <source>
        <dbReference type="Proteomes" id="UP000095228"/>
    </source>
</evidence>
<accession>A0A1D8AZD6</accession>
<protein>
    <recommendedName>
        <fullName evidence="1">DUF5069 domain-containing protein</fullName>
    </recommendedName>
</protein>
<evidence type="ECO:0000313" key="2">
    <source>
        <dbReference type="EMBL" id="AOS46258.1"/>
    </source>
</evidence>
<dbReference type="AlphaFoldDB" id="A0A1D8AZD6"/>
<dbReference type="RefSeq" id="WP_069963332.1">
    <property type="nucleotide sequence ID" value="NZ_CP016094.1"/>
</dbReference>
<reference evidence="2 3" key="1">
    <citation type="submission" date="2016-06" db="EMBL/GenBank/DDBJ databases">
        <title>Three novel species with peptidoglycan cell walls form the new genus Lacunisphaera gen. nov. in the family Opitutaceae of the verrucomicrobial subdivision 4.</title>
        <authorList>
            <person name="Rast P."/>
            <person name="Gloeckner I."/>
            <person name="Jogler M."/>
            <person name="Boedeker C."/>
            <person name="Jeske O."/>
            <person name="Wiegand S."/>
            <person name="Reinhardt R."/>
            <person name="Schumann P."/>
            <person name="Rohde M."/>
            <person name="Spring S."/>
            <person name="Gloeckner F.O."/>
            <person name="Jogler C."/>
        </authorList>
    </citation>
    <scope>NUCLEOTIDE SEQUENCE [LARGE SCALE GENOMIC DNA]</scope>
    <source>
        <strain evidence="2 3">IG16b</strain>
    </source>
</reference>
<dbReference type="InterPro" id="IPR031849">
    <property type="entry name" value="DUF5069"/>
</dbReference>
<sequence length="138" mass="16357">MFVSPYEKVGGLVWFPRMLRKIRLRAEGRLPEEYHAYMGLGFDRRCLRFLRIEHEALVARVLAGGSDDEILEWACTHGHRPSETEILVWNEYMIKRGWRDTDAPASEFPEYKEQYGLGHRSDILTFFDFYEVDEGRRP</sequence>
<dbReference type="OrthoDB" id="190677at2"/>
<dbReference type="Proteomes" id="UP000095228">
    <property type="component" value="Chromosome"/>
</dbReference>
<dbReference type="EMBL" id="CP016094">
    <property type="protein sequence ID" value="AOS46258.1"/>
    <property type="molecule type" value="Genomic_DNA"/>
</dbReference>
<proteinExistence type="predicted"/>
<dbReference type="Pfam" id="PF16798">
    <property type="entry name" value="DUF5069"/>
    <property type="match status" value="1"/>
</dbReference>